<name>A0A1T2L3F3_9GAMM</name>
<keyword evidence="5" id="KW-1185">Reference proteome</keyword>
<dbReference type="PANTHER" id="PTHR23028:SF53">
    <property type="entry name" value="ACYL_TRANSF_3 DOMAIN-CONTAINING PROTEIN"/>
    <property type="match status" value="1"/>
</dbReference>
<proteinExistence type="predicted"/>
<dbReference type="AlphaFoldDB" id="A0A1T2L3F3"/>
<comment type="caution">
    <text evidence="4">The sequence shown here is derived from an EMBL/GenBank/DDBJ whole genome shotgun (WGS) entry which is preliminary data.</text>
</comment>
<feature type="transmembrane region" description="Helical" evidence="1">
    <location>
        <begin position="183"/>
        <end position="203"/>
    </location>
</feature>
<feature type="transmembrane region" description="Helical" evidence="1">
    <location>
        <begin position="347"/>
        <end position="368"/>
    </location>
</feature>
<feature type="transmembrane region" description="Helical" evidence="1">
    <location>
        <begin position="308"/>
        <end position="327"/>
    </location>
</feature>
<feature type="transmembrane region" description="Helical" evidence="1">
    <location>
        <begin position="215"/>
        <end position="235"/>
    </location>
</feature>
<dbReference type="InterPro" id="IPR002656">
    <property type="entry name" value="Acyl_transf_3_dom"/>
</dbReference>
<dbReference type="InterPro" id="IPR043968">
    <property type="entry name" value="SGNH"/>
</dbReference>
<feature type="transmembrane region" description="Helical" evidence="1">
    <location>
        <begin position="21"/>
        <end position="43"/>
    </location>
</feature>
<protein>
    <recommendedName>
        <fullName evidence="6">Acyltransferase</fullName>
    </recommendedName>
</protein>
<evidence type="ECO:0000259" key="3">
    <source>
        <dbReference type="Pfam" id="PF19040"/>
    </source>
</evidence>
<keyword evidence="1" id="KW-0472">Membrane</keyword>
<feature type="transmembrane region" description="Helical" evidence="1">
    <location>
        <begin position="241"/>
        <end position="262"/>
    </location>
</feature>
<dbReference type="EMBL" id="MPRK01000126">
    <property type="protein sequence ID" value="OOZ39466.1"/>
    <property type="molecule type" value="Genomic_DNA"/>
</dbReference>
<evidence type="ECO:0000313" key="4">
    <source>
        <dbReference type="EMBL" id="OOZ39466.1"/>
    </source>
</evidence>
<reference evidence="4 5" key="1">
    <citation type="submission" date="2016-11" db="EMBL/GenBank/DDBJ databases">
        <title>Mixed transmission modes and dynamic genome evolution in an obligate animal-bacterial symbiosis.</title>
        <authorList>
            <person name="Russell S.L."/>
            <person name="Corbett-Detig R.B."/>
            <person name="Cavanaugh C.M."/>
        </authorList>
    </citation>
    <scope>NUCLEOTIDE SEQUENCE [LARGE SCALE GENOMIC DNA]</scope>
    <source>
        <strain evidence="4">Sp-SM6</strain>
    </source>
</reference>
<dbReference type="Pfam" id="PF01757">
    <property type="entry name" value="Acyl_transf_3"/>
    <property type="match status" value="1"/>
</dbReference>
<keyword evidence="1" id="KW-1133">Transmembrane helix</keyword>
<organism evidence="4 5">
    <name type="scientific">Solemya elarraichensis gill symbiont</name>
    <dbReference type="NCBI Taxonomy" id="1918949"/>
    <lineage>
        <taxon>Bacteria</taxon>
        <taxon>Pseudomonadati</taxon>
        <taxon>Pseudomonadota</taxon>
        <taxon>Gammaproteobacteria</taxon>
        <taxon>sulfur-oxidizing symbionts</taxon>
    </lineage>
</organism>
<dbReference type="GO" id="GO:0009103">
    <property type="term" value="P:lipopolysaccharide biosynthetic process"/>
    <property type="evidence" value="ECO:0007669"/>
    <property type="project" value="TreeGrafter"/>
</dbReference>
<dbReference type="RefSeq" id="WP_245828597.1">
    <property type="nucleotide sequence ID" value="NZ_MPRK01000126.1"/>
</dbReference>
<evidence type="ECO:0000313" key="5">
    <source>
        <dbReference type="Proteomes" id="UP000190198"/>
    </source>
</evidence>
<sequence length="625" mass="69681">MRAIAVIPVILFHAGFSTFSGGFVGVDVFFVISGYLITSIILAELEQGTFSIVNFYERRARRILPALFTVMFVSLPFAWMWLFPSDMKDFSQSLVSVSLFASNVLFWLESGYFETAAELKPLLHTWSLGVEEQYYILFPLFLMLVWRFRNRWILGAIIAIGVISLGVAQYASSNYPSANFYLLPTRAWELMIGGGLAFVIKYGNSHVGSIINSKLIKETFGLLGLLLIGYAVLAYDKETPFPSVYALVPTLGTALVILFATTETSAGRLLANKPLVFVGLISYSAYLWHQPLFAFARHHNSSGVNEEIWTLLIVTTFIFAFVSWRFIEKPFRNKHQTSRSQAFSLALIFSVLFIVVGIGGHVTSGFLYRLNDDQNAILAFANYDKSPVYREGSCFLKPEQDYAEFAEWCEDDSASDASILLWGDSHAAALSYGLRAQHGNVTQFTASGCPPIKGFDNYTRVHCKGVNEYVLERISHIKPEYIFLHANWLYAKEYAEVIELDKTLSVISSVSPQSKIYVVGGVPQWQPSLPVRVLRAGMDLSSGNILKMDRGVEEEIVSMDALIGSQLVGTDAVFLSAIDEFCNENGCLAVVKDNEEFTLIAWDYGHLTAAGSELMAKGLIEHLKQ</sequence>
<feature type="transmembrane region" description="Helical" evidence="1">
    <location>
        <begin position="125"/>
        <end position="145"/>
    </location>
</feature>
<dbReference type="SUPFAM" id="SSF52266">
    <property type="entry name" value="SGNH hydrolase"/>
    <property type="match status" value="1"/>
</dbReference>
<dbReference type="Proteomes" id="UP000190198">
    <property type="component" value="Unassembled WGS sequence"/>
</dbReference>
<dbReference type="GO" id="GO:0016747">
    <property type="term" value="F:acyltransferase activity, transferring groups other than amino-acyl groups"/>
    <property type="evidence" value="ECO:0007669"/>
    <property type="project" value="InterPro"/>
</dbReference>
<feature type="transmembrane region" description="Helical" evidence="1">
    <location>
        <begin position="269"/>
        <end position="288"/>
    </location>
</feature>
<evidence type="ECO:0000259" key="2">
    <source>
        <dbReference type="Pfam" id="PF01757"/>
    </source>
</evidence>
<evidence type="ECO:0008006" key="6">
    <source>
        <dbReference type="Google" id="ProtNLM"/>
    </source>
</evidence>
<keyword evidence="1" id="KW-0812">Transmembrane</keyword>
<evidence type="ECO:0000256" key="1">
    <source>
        <dbReference type="SAM" id="Phobius"/>
    </source>
</evidence>
<feature type="transmembrane region" description="Helical" evidence="1">
    <location>
        <begin position="152"/>
        <end position="171"/>
    </location>
</feature>
<feature type="transmembrane region" description="Helical" evidence="1">
    <location>
        <begin position="63"/>
        <end position="82"/>
    </location>
</feature>
<accession>A0A1T2L3F3</accession>
<feature type="domain" description="Acyltransferase 3" evidence="2">
    <location>
        <begin position="1"/>
        <end position="322"/>
    </location>
</feature>
<gene>
    <name evidence="4" type="ORF">BOW52_07270</name>
</gene>
<dbReference type="InterPro" id="IPR050879">
    <property type="entry name" value="Acyltransferase_3"/>
</dbReference>
<dbReference type="Pfam" id="PF19040">
    <property type="entry name" value="SGNH"/>
    <property type="match status" value="1"/>
</dbReference>
<dbReference type="PANTHER" id="PTHR23028">
    <property type="entry name" value="ACETYLTRANSFERASE"/>
    <property type="match status" value="1"/>
</dbReference>
<dbReference type="GO" id="GO:0016020">
    <property type="term" value="C:membrane"/>
    <property type="evidence" value="ECO:0007669"/>
    <property type="project" value="TreeGrafter"/>
</dbReference>
<feature type="domain" description="SGNH" evidence="3">
    <location>
        <begin position="404"/>
        <end position="617"/>
    </location>
</feature>